<proteinExistence type="predicted"/>
<gene>
    <name evidence="1" type="ORF">GOODEAATRI_016542</name>
</gene>
<keyword evidence="2" id="KW-1185">Reference proteome</keyword>
<feature type="non-terminal residue" evidence="1">
    <location>
        <position position="1"/>
    </location>
</feature>
<evidence type="ECO:0000313" key="1">
    <source>
        <dbReference type="EMBL" id="MEQ2175282.1"/>
    </source>
</evidence>
<accession>A0ABV0NV26</accession>
<evidence type="ECO:0000313" key="2">
    <source>
        <dbReference type="Proteomes" id="UP001476798"/>
    </source>
</evidence>
<organism evidence="1 2">
    <name type="scientific">Goodea atripinnis</name>
    <dbReference type="NCBI Taxonomy" id="208336"/>
    <lineage>
        <taxon>Eukaryota</taxon>
        <taxon>Metazoa</taxon>
        <taxon>Chordata</taxon>
        <taxon>Craniata</taxon>
        <taxon>Vertebrata</taxon>
        <taxon>Euteleostomi</taxon>
        <taxon>Actinopterygii</taxon>
        <taxon>Neopterygii</taxon>
        <taxon>Teleostei</taxon>
        <taxon>Neoteleostei</taxon>
        <taxon>Acanthomorphata</taxon>
        <taxon>Ovalentaria</taxon>
        <taxon>Atherinomorphae</taxon>
        <taxon>Cyprinodontiformes</taxon>
        <taxon>Goodeidae</taxon>
        <taxon>Goodea</taxon>
    </lineage>
</organism>
<sequence>SVELHHPLLQLASLIGSEAEVTDVIGAVVIQVIVSQLGLNGVGAQEGVGLIHEKGEKDFGSFEIVANMMSR</sequence>
<dbReference type="EMBL" id="JAHRIO010051262">
    <property type="protein sequence ID" value="MEQ2175282.1"/>
    <property type="molecule type" value="Genomic_DNA"/>
</dbReference>
<reference evidence="1 2" key="1">
    <citation type="submission" date="2021-06" db="EMBL/GenBank/DDBJ databases">
        <authorList>
            <person name="Palmer J.M."/>
        </authorList>
    </citation>
    <scope>NUCLEOTIDE SEQUENCE [LARGE SCALE GENOMIC DNA]</scope>
    <source>
        <strain evidence="1 2">GA_2019</strain>
        <tissue evidence="1">Muscle</tissue>
    </source>
</reference>
<protein>
    <submittedName>
        <fullName evidence="1">Uncharacterized protein</fullName>
    </submittedName>
</protein>
<dbReference type="Proteomes" id="UP001476798">
    <property type="component" value="Unassembled WGS sequence"/>
</dbReference>
<name>A0ABV0NV26_9TELE</name>
<comment type="caution">
    <text evidence="1">The sequence shown here is derived from an EMBL/GenBank/DDBJ whole genome shotgun (WGS) entry which is preliminary data.</text>
</comment>